<protein>
    <submittedName>
        <fullName evidence="1">Uncharacterized protein</fullName>
    </submittedName>
</protein>
<reference evidence="1 2" key="1">
    <citation type="submission" date="2015-06" db="EMBL/GenBank/DDBJ databases">
        <title>Draft genome sequence of an Alphaproteobacteria species associated to the Mediterranean sponge Oscarella lobularis.</title>
        <authorList>
            <person name="Jourda C."/>
            <person name="Santini S."/>
            <person name="Claverie J.-M."/>
        </authorList>
    </citation>
    <scope>NUCLEOTIDE SEQUENCE [LARGE SCALE GENOMIC DNA]</scope>
    <source>
        <strain evidence="1">IGS</strain>
    </source>
</reference>
<name>A0A0J9ED57_9RHOB</name>
<organism evidence="1 2">
    <name type="scientific">Candidatus Rhodobacter oscarellae</name>
    <dbReference type="NCBI Taxonomy" id="1675527"/>
    <lineage>
        <taxon>Bacteria</taxon>
        <taxon>Pseudomonadati</taxon>
        <taxon>Pseudomonadota</taxon>
        <taxon>Alphaproteobacteria</taxon>
        <taxon>Rhodobacterales</taxon>
        <taxon>Rhodobacter group</taxon>
        <taxon>Rhodobacter</taxon>
    </lineage>
</organism>
<proteinExistence type="predicted"/>
<gene>
    <name evidence="1" type="ORF">AIOL_004641</name>
</gene>
<dbReference type="Proteomes" id="UP000037178">
    <property type="component" value="Unassembled WGS sequence"/>
</dbReference>
<comment type="caution">
    <text evidence="1">The sequence shown here is derived from an EMBL/GenBank/DDBJ whole genome shotgun (WGS) entry which is preliminary data.</text>
</comment>
<dbReference type="AlphaFoldDB" id="A0A0J9ED57"/>
<accession>A0A0J9ED57</accession>
<dbReference type="EMBL" id="LFTY01000002">
    <property type="protein sequence ID" value="KMW59659.1"/>
    <property type="molecule type" value="Genomic_DNA"/>
</dbReference>
<evidence type="ECO:0000313" key="2">
    <source>
        <dbReference type="Proteomes" id="UP000037178"/>
    </source>
</evidence>
<evidence type="ECO:0000313" key="1">
    <source>
        <dbReference type="EMBL" id="KMW59659.1"/>
    </source>
</evidence>
<dbReference type="PATRIC" id="fig|1675527.3.peg.4861"/>
<keyword evidence="2" id="KW-1185">Reference proteome</keyword>
<sequence>MRFWSEGGDLRLPNSGAVLRFSTGFHAYDGNCGLPNACYWLNYFYRPKTDGYGPDHHVPIRFEDYAQGRDLALETILALQRAAQ</sequence>